<dbReference type="AlphaFoldDB" id="A0A7J6V429"/>
<feature type="compositionally biased region" description="Polar residues" evidence="1">
    <location>
        <begin position="169"/>
        <end position="184"/>
    </location>
</feature>
<feature type="region of interest" description="Disordered" evidence="1">
    <location>
        <begin position="54"/>
        <end position="101"/>
    </location>
</feature>
<comment type="caution">
    <text evidence="2">The sequence shown here is derived from an EMBL/GenBank/DDBJ whole genome shotgun (WGS) entry which is preliminary data.</text>
</comment>
<organism evidence="2 3">
    <name type="scientific">Thalictrum thalictroides</name>
    <name type="common">Rue-anemone</name>
    <name type="synonym">Anemone thalictroides</name>
    <dbReference type="NCBI Taxonomy" id="46969"/>
    <lineage>
        <taxon>Eukaryota</taxon>
        <taxon>Viridiplantae</taxon>
        <taxon>Streptophyta</taxon>
        <taxon>Embryophyta</taxon>
        <taxon>Tracheophyta</taxon>
        <taxon>Spermatophyta</taxon>
        <taxon>Magnoliopsida</taxon>
        <taxon>Ranunculales</taxon>
        <taxon>Ranunculaceae</taxon>
        <taxon>Thalictroideae</taxon>
        <taxon>Thalictrum</taxon>
    </lineage>
</organism>
<keyword evidence="3" id="KW-1185">Reference proteome</keyword>
<sequence length="184" mass="21279">MAANMIDSWRKYFGSKADSDIFEIIDRAIFFAMWDSPQDFKLKRDSIIQSLMHIDDDDDDDEEANEKYVEEKVDSSDYPKEKSNADDDASSSSTEKKEDKKDILVVNGVSMNFDKQALEQKLQASKRKLQQVYEQTAKRQRMVKGKAVEFDNLPKAQQRQQLGRKTCNSKKSWQGGSSRQVIYI</sequence>
<proteinExistence type="predicted"/>
<evidence type="ECO:0000256" key="1">
    <source>
        <dbReference type="SAM" id="MobiDB-lite"/>
    </source>
</evidence>
<reference evidence="2 3" key="1">
    <citation type="submission" date="2020-06" db="EMBL/GenBank/DDBJ databases">
        <title>Transcriptomic and genomic resources for Thalictrum thalictroides and T. hernandezii: Facilitating candidate gene discovery in an emerging model plant lineage.</title>
        <authorList>
            <person name="Arias T."/>
            <person name="Riano-Pachon D.M."/>
            <person name="Di Stilio V.S."/>
        </authorList>
    </citation>
    <scope>NUCLEOTIDE SEQUENCE [LARGE SCALE GENOMIC DNA]</scope>
    <source>
        <strain evidence="3">cv. WT478/WT964</strain>
        <tissue evidence="2">Leaves</tissue>
    </source>
</reference>
<dbReference type="PANTHER" id="PTHR46554">
    <property type="entry name" value="MEDIATOR OF RNA POLYMERASE II TRANSCRIPTION SUBUNIT 26A-RELATED"/>
    <property type="match status" value="1"/>
</dbReference>
<dbReference type="EMBL" id="JABWDY010039305">
    <property type="protein sequence ID" value="KAF5179020.1"/>
    <property type="molecule type" value="Genomic_DNA"/>
</dbReference>
<evidence type="ECO:0000313" key="2">
    <source>
        <dbReference type="EMBL" id="KAF5179020.1"/>
    </source>
</evidence>
<protein>
    <submittedName>
        <fullName evidence="2">Uncharacterized protein</fullName>
    </submittedName>
</protein>
<feature type="compositionally biased region" description="Acidic residues" evidence="1">
    <location>
        <begin position="55"/>
        <end position="64"/>
    </location>
</feature>
<dbReference type="Proteomes" id="UP000554482">
    <property type="component" value="Unassembled WGS sequence"/>
</dbReference>
<gene>
    <name evidence="2" type="ORF">FRX31_031393</name>
</gene>
<name>A0A7J6V429_THATH</name>
<accession>A0A7J6V429</accession>
<dbReference type="PANTHER" id="PTHR46554:SF5">
    <property type="entry name" value="OS10G0327400 PROTEIN"/>
    <property type="match status" value="1"/>
</dbReference>
<feature type="compositionally biased region" description="Basic and acidic residues" evidence="1">
    <location>
        <begin position="65"/>
        <end position="85"/>
    </location>
</feature>
<evidence type="ECO:0000313" key="3">
    <source>
        <dbReference type="Proteomes" id="UP000554482"/>
    </source>
</evidence>
<dbReference type="OrthoDB" id="654204at2759"/>
<feature type="region of interest" description="Disordered" evidence="1">
    <location>
        <begin position="146"/>
        <end position="184"/>
    </location>
</feature>